<dbReference type="InterPro" id="IPR009636">
    <property type="entry name" value="SCAF"/>
</dbReference>
<name>A0A2M7PSU6_9BACT</name>
<dbReference type="RefSeq" id="WP_406607018.1">
    <property type="nucleotide sequence ID" value="NZ_PFKO01000088.1"/>
</dbReference>
<dbReference type="EMBL" id="PFKO01000088">
    <property type="protein sequence ID" value="PIY33357.1"/>
    <property type="molecule type" value="Genomic_DNA"/>
</dbReference>
<proteinExistence type="predicted"/>
<sequence>MLNDKDQNSGDDQTKNNQGDDNASKKQDDLNKDDNKGGEGKDEDKKGPPKSVPYGEFSDTRKELKKAREALEKINKEKKETEEKDLAEKGKYKELAEAKQKEIDTLKTQVEGNQKYNVFAEKALKEGVVSAGDAFKLADLSDVKIENGEVKGINEVIEKLKTDKPFLFNEDNRVIGSGTNPAGQKTQDGKKVYRQSEIDDWLENNREEYKKHENDISKAYAEGRVTDN</sequence>
<protein>
    <recommendedName>
        <fullName evidence="4">Scaffolding protein</fullName>
    </recommendedName>
</protein>
<dbReference type="AlphaFoldDB" id="A0A2M7PSU6"/>
<dbReference type="Proteomes" id="UP000230646">
    <property type="component" value="Unassembled WGS sequence"/>
</dbReference>
<feature type="region of interest" description="Disordered" evidence="1">
    <location>
        <begin position="1"/>
        <end position="63"/>
    </location>
</feature>
<evidence type="ECO:0000313" key="2">
    <source>
        <dbReference type="EMBL" id="PIY33357.1"/>
    </source>
</evidence>
<dbReference type="Pfam" id="PF06810">
    <property type="entry name" value="Phage_scaffold"/>
    <property type="match status" value="1"/>
</dbReference>
<feature type="compositionally biased region" description="Basic and acidic residues" evidence="1">
    <location>
        <begin position="22"/>
        <end position="47"/>
    </location>
</feature>
<evidence type="ECO:0008006" key="4">
    <source>
        <dbReference type="Google" id="ProtNLM"/>
    </source>
</evidence>
<accession>A0A2M7PSU6</accession>
<reference evidence="2 3" key="1">
    <citation type="submission" date="2017-09" db="EMBL/GenBank/DDBJ databases">
        <title>Depth-based differentiation of microbial function through sediment-hosted aquifers and enrichment of novel symbionts in the deep terrestrial subsurface.</title>
        <authorList>
            <person name="Probst A.J."/>
            <person name="Ladd B."/>
            <person name="Jarett J.K."/>
            <person name="Geller-Mcgrath D.E."/>
            <person name="Sieber C.M."/>
            <person name="Emerson J.B."/>
            <person name="Anantharaman K."/>
            <person name="Thomas B.C."/>
            <person name="Malmstrom R."/>
            <person name="Stieglmeier M."/>
            <person name="Klingl A."/>
            <person name="Woyke T."/>
            <person name="Ryan C.M."/>
            <person name="Banfield J.F."/>
        </authorList>
    </citation>
    <scope>NUCLEOTIDE SEQUENCE [LARGE SCALE GENOMIC DNA]</scope>
    <source>
        <strain evidence="2">CG_4_10_14_3_um_filter_34_13</strain>
    </source>
</reference>
<feature type="compositionally biased region" description="Basic and acidic residues" evidence="1">
    <location>
        <begin position="1"/>
        <end position="14"/>
    </location>
</feature>
<comment type="caution">
    <text evidence="2">The sequence shown here is derived from an EMBL/GenBank/DDBJ whole genome shotgun (WGS) entry which is preliminary data.</text>
</comment>
<feature type="region of interest" description="Disordered" evidence="1">
    <location>
        <begin position="172"/>
        <end position="196"/>
    </location>
</feature>
<evidence type="ECO:0000256" key="1">
    <source>
        <dbReference type="SAM" id="MobiDB-lite"/>
    </source>
</evidence>
<evidence type="ECO:0000313" key="3">
    <source>
        <dbReference type="Proteomes" id="UP000230646"/>
    </source>
</evidence>
<feature type="compositionally biased region" description="Polar residues" evidence="1">
    <location>
        <begin position="177"/>
        <end position="186"/>
    </location>
</feature>
<feature type="compositionally biased region" description="Basic and acidic residues" evidence="1">
    <location>
        <begin position="187"/>
        <end position="196"/>
    </location>
</feature>
<gene>
    <name evidence="2" type="ORF">COZ07_02470</name>
</gene>
<organism evidence="2 3">
    <name type="scientific">Candidatus Infernicultor aquiphilus</name>
    <dbReference type="NCBI Taxonomy" id="1805029"/>
    <lineage>
        <taxon>Bacteria</taxon>
        <taxon>Pseudomonadati</taxon>
        <taxon>Atribacterota</taxon>
        <taxon>Candidatus Phoenicimicrobiia</taxon>
        <taxon>Candidatus Pheonicimicrobiales</taxon>
        <taxon>Candidatus Phoenicimicrobiaceae</taxon>
        <taxon>Candidatus Infernicultor</taxon>
    </lineage>
</organism>